<reference evidence="2" key="2">
    <citation type="journal article" date="2018" name="Plant J.">
        <title>The Sorghum bicolor reference genome: improved assembly, gene annotations, a transcriptome atlas, and signatures of genome organization.</title>
        <authorList>
            <person name="McCormick R.F."/>
            <person name="Truong S.K."/>
            <person name="Sreedasyam A."/>
            <person name="Jenkins J."/>
            <person name="Shu S."/>
            <person name="Sims D."/>
            <person name="Kennedy M."/>
            <person name="Amirebrahimi M."/>
            <person name="Weers B.D."/>
            <person name="McKinley B."/>
            <person name="Mattison A."/>
            <person name="Morishige D.T."/>
            <person name="Grimwood J."/>
            <person name="Schmutz J."/>
            <person name="Mullet J.E."/>
        </authorList>
    </citation>
    <scope>NUCLEOTIDE SEQUENCE [LARGE SCALE GENOMIC DNA]</scope>
    <source>
        <strain evidence="2">cv. BTx623</strain>
    </source>
</reference>
<organism evidence="1 2">
    <name type="scientific">Sorghum bicolor</name>
    <name type="common">Sorghum</name>
    <name type="synonym">Sorghum vulgare</name>
    <dbReference type="NCBI Taxonomy" id="4558"/>
    <lineage>
        <taxon>Eukaryota</taxon>
        <taxon>Viridiplantae</taxon>
        <taxon>Streptophyta</taxon>
        <taxon>Embryophyta</taxon>
        <taxon>Tracheophyta</taxon>
        <taxon>Spermatophyta</taxon>
        <taxon>Magnoliopsida</taxon>
        <taxon>Liliopsida</taxon>
        <taxon>Poales</taxon>
        <taxon>Poaceae</taxon>
        <taxon>PACMAD clade</taxon>
        <taxon>Panicoideae</taxon>
        <taxon>Andropogonodae</taxon>
        <taxon>Andropogoneae</taxon>
        <taxon>Sorghinae</taxon>
        <taxon>Sorghum</taxon>
    </lineage>
</organism>
<sequence length="68" mass="7562">MEKPTVGKLACLISVRRHEGELLRCNTTNGPRLSTVALIWKDDECSVEASRGRATPLHYSHVTGWICP</sequence>
<dbReference type="EMBL" id="CM000760">
    <property type="protein sequence ID" value="OQU91005.1"/>
    <property type="molecule type" value="Genomic_DNA"/>
</dbReference>
<evidence type="ECO:0000313" key="2">
    <source>
        <dbReference type="Proteomes" id="UP000000768"/>
    </source>
</evidence>
<protein>
    <submittedName>
        <fullName evidence="1">Uncharacterized protein</fullName>
    </submittedName>
</protein>
<dbReference type="Gramene" id="OQU91005">
    <property type="protein sequence ID" value="OQU91005"/>
    <property type="gene ID" value="SORBI_3001G092250"/>
</dbReference>
<dbReference type="InParanoid" id="A0A1Z5S5H6"/>
<keyword evidence="2" id="KW-1185">Reference proteome</keyword>
<evidence type="ECO:0000313" key="1">
    <source>
        <dbReference type="EMBL" id="OQU91005.1"/>
    </source>
</evidence>
<dbReference type="Proteomes" id="UP000000768">
    <property type="component" value="Chromosome 1"/>
</dbReference>
<gene>
    <name evidence="1" type="ORF">SORBI_3001G092250</name>
</gene>
<proteinExistence type="predicted"/>
<dbReference type="AlphaFoldDB" id="A0A1Z5S5H6"/>
<accession>A0A1Z5S5H6</accession>
<reference evidence="1 2" key="1">
    <citation type="journal article" date="2009" name="Nature">
        <title>The Sorghum bicolor genome and the diversification of grasses.</title>
        <authorList>
            <person name="Paterson A.H."/>
            <person name="Bowers J.E."/>
            <person name="Bruggmann R."/>
            <person name="Dubchak I."/>
            <person name="Grimwood J."/>
            <person name="Gundlach H."/>
            <person name="Haberer G."/>
            <person name="Hellsten U."/>
            <person name="Mitros T."/>
            <person name="Poliakov A."/>
            <person name="Schmutz J."/>
            <person name="Spannagl M."/>
            <person name="Tang H."/>
            <person name="Wang X."/>
            <person name="Wicker T."/>
            <person name="Bharti A.K."/>
            <person name="Chapman J."/>
            <person name="Feltus F.A."/>
            <person name="Gowik U."/>
            <person name="Grigoriev I.V."/>
            <person name="Lyons E."/>
            <person name="Maher C.A."/>
            <person name="Martis M."/>
            <person name="Narechania A."/>
            <person name="Otillar R.P."/>
            <person name="Penning B.W."/>
            <person name="Salamov A.A."/>
            <person name="Wang Y."/>
            <person name="Zhang L."/>
            <person name="Carpita N.C."/>
            <person name="Freeling M."/>
            <person name="Gingle A.R."/>
            <person name="Hash C.T."/>
            <person name="Keller B."/>
            <person name="Klein P."/>
            <person name="Kresovich S."/>
            <person name="McCann M.C."/>
            <person name="Ming R."/>
            <person name="Peterson D.G."/>
            <person name="Mehboob-ur-Rahman"/>
            <person name="Ware D."/>
            <person name="Westhoff P."/>
            <person name="Mayer K.F."/>
            <person name="Messing J."/>
            <person name="Rokhsar D.S."/>
        </authorList>
    </citation>
    <scope>NUCLEOTIDE SEQUENCE [LARGE SCALE GENOMIC DNA]</scope>
    <source>
        <strain evidence="2">cv. BTx623</strain>
    </source>
</reference>
<name>A0A1Z5S5H6_SORBI</name>